<dbReference type="PRINTS" id="PR00420">
    <property type="entry name" value="RNGMNOXGNASE"/>
</dbReference>
<proteinExistence type="predicted"/>
<dbReference type="OrthoDB" id="2690153at2759"/>
<feature type="domain" description="FAD-binding" evidence="5">
    <location>
        <begin position="7"/>
        <end position="296"/>
    </location>
</feature>
<evidence type="ECO:0000256" key="2">
    <source>
        <dbReference type="ARBA" id="ARBA00022630"/>
    </source>
</evidence>
<dbReference type="AlphaFoldDB" id="A0A2H3J385"/>
<dbReference type="Gene3D" id="3.40.30.120">
    <property type="match status" value="1"/>
</dbReference>
<accession>A0A2H3J385</accession>
<comment type="cofactor">
    <cofactor evidence="1">
        <name>FAD</name>
        <dbReference type="ChEBI" id="CHEBI:57692"/>
    </cofactor>
</comment>
<dbReference type="Pfam" id="PF01494">
    <property type="entry name" value="FAD_binding_3"/>
    <property type="match status" value="2"/>
</dbReference>
<dbReference type="STRING" id="742152.A0A2H3J385"/>
<evidence type="ECO:0000256" key="1">
    <source>
        <dbReference type="ARBA" id="ARBA00001974"/>
    </source>
</evidence>
<dbReference type="InterPro" id="IPR002938">
    <property type="entry name" value="FAD-bd"/>
</dbReference>
<keyword evidence="6" id="KW-0503">Monooxygenase</keyword>
<evidence type="ECO:0000256" key="4">
    <source>
        <dbReference type="ARBA" id="ARBA00023002"/>
    </source>
</evidence>
<dbReference type="GO" id="GO:0071949">
    <property type="term" value="F:FAD binding"/>
    <property type="evidence" value="ECO:0007669"/>
    <property type="project" value="InterPro"/>
</dbReference>
<dbReference type="OMA" id="ISASCHT"/>
<gene>
    <name evidence="6" type="ORF">WOLCODRAFT_157329</name>
</gene>
<keyword evidence="7" id="KW-1185">Reference proteome</keyword>
<dbReference type="PANTHER" id="PTHR43004:SF19">
    <property type="entry name" value="BINDING MONOOXYGENASE, PUTATIVE (JCVI)-RELATED"/>
    <property type="match status" value="1"/>
</dbReference>
<feature type="domain" description="FAD-binding" evidence="5">
    <location>
        <begin position="319"/>
        <end position="365"/>
    </location>
</feature>
<dbReference type="PANTHER" id="PTHR43004">
    <property type="entry name" value="TRK SYSTEM POTASSIUM UPTAKE PROTEIN"/>
    <property type="match status" value="1"/>
</dbReference>
<protein>
    <submittedName>
        <fullName evidence="6">Monooxygenase</fullName>
    </submittedName>
</protein>
<dbReference type="InterPro" id="IPR036188">
    <property type="entry name" value="FAD/NAD-bd_sf"/>
</dbReference>
<organism evidence="6 7">
    <name type="scientific">Wolfiporia cocos (strain MD-104)</name>
    <name type="common">Brown rot fungus</name>
    <dbReference type="NCBI Taxonomy" id="742152"/>
    <lineage>
        <taxon>Eukaryota</taxon>
        <taxon>Fungi</taxon>
        <taxon>Dikarya</taxon>
        <taxon>Basidiomycota</taxon>
        <taxon>Agaricomycotina</taxon>
        <taxon>Agaricomycetes</taxon>
        <taxon>Polyporales</taxon>
        <taxon>Phaeolaceae</taxon>
        <taxon>Wolfiporia</taxon>
    </lineage>
</organism>
<keyword evidence="3" id="KW-0274">FAD</keyword>
<keyword evidence="2" id="KW-0285">Flavoprotein</keyword>
<dbReference type="Proteomes" id="UP000218811">
    <property type="component" value="Unassembled WGS sequence"/>
</dbReference>
<reference evidence="6 7" key="1">
    <citation type="journal article" date="2012" name="Science">
        <title>The Paleozoic origin of enzymatic lignin decomposition reconstructed from 31 fungal genomes.</title>
        <authorList>
            <person name="Floudas D."/>
            <person name="Binder M."/>
            <person name="Riley R."/>
            <person name="Barry K."/>
            <person name="Blanchette R.A."/>
            <person name="Henrissat B."/>
            <person name="Martinez A.T."/>
            <person name="Otillar R."/>
            <person name="Spatafora J.W."/>
            <person name="Yadav J.S."/>
            <person name="Aerts A."/>
            <person name="Benoit I."/>
            <person name="Boyd A."/>
            <person name="Carlson A."/>
            <person name="Copeland A."/>
            <person name="Coutinho P.M."/>
            <person name="de Vries R.P."/>
            <person name="Ferreira P."/>
            <person name="Findley K."/>
            <person name="Foster B."/>
            <person name="Gaskell J."/>
            <person name="Glotzer D."/>
            <person name="Gorecki P."/>
            <person name="Heitman J."/>
            <person name="Hesse C."/>
            <person name="Hori C."/>
            <person name="Igarashi K."/>
            <person name="Jurgens J.A."/>
            <person name="Kallen N."/>
            <person name="Kersten P."/>
            <person name="Kohler A."/>
            <person name="Kuees U."/>
            <person name="Kumar T.K.A."/>
            <person name="Kuo A."/>
            <person name="LaButti K."/>
            <person name="Larrondo L.F."/>
            <person name="Lindquist E."/>
            <person name="Ling A."/>
            <person name="Lombard V."/>
            <person name="Lucas S."/>
            <person name="Lundell T."/>
            <person name="Martin R."/>
            <person name="McLaughlin D.J."/>
            <person name="Morgenstern I."/>
            <person name="Morin E."/>
            <person name="Murat C."/>
            <person name="Nagy L.G."/>
            <person name="Nolan M."/>
            <person name="Ohm R.A."/>
            <person name="Patyshakuliyeva A."/>
            <person name="Rokas A."/>
            <person name="Ruiz-Duenas F.J."/>
            <person name="Sabat G."/>
            <person name="Salamov A."/>
            <person name="Samejima M."/>
            <person name="Schmutz J."/>
            <person name="Slot J.C."/>
            <person name="St John F."/>
            <person name="Stenlid J."/>
            <person name="Sun H."/>
            <person name="Sun S."/>
            <person name="Syed K."/>
            <person name="Tsang A."/>
            <person name="Wiebenga A."/>
            <person name="Young D."/>
            <person name="Pisabarro A."/>
            <person name="Eastwood D.C."/>
            <person name="Martin F."/>
            <person name="Cullen D."/>
            <person name="Grigoriev I.V."/>
            <person name="Hibbett D.S."/>
        </authorList>
    </citation>
    <scope>NUCLEOTIDE SEQUENCE [LARGE SCALE GENOMIC DNA]</scope>
    <source>
        <strain evidence="6 7">MD-104</strain>
    </source>
</reference>
<evidence type="ECO:0000313" key="7">
    <source>
        <dbReference type="Proteomes" id="UP000218811"/>
    </source>
</evidence>
<dbReference type="InterPro" id="IPR050641">
    <property type="entry name" value="RIFMO-like"/>
</dbReference>
<evidence type="ECO:0000259" key="5">
    <source>
        <dbReference type="Pfam" id="PF01494"/>
    </source>
</evidence>
<evidence type="ECO:0000256" key="3">
    <source>
        <dbReference type="ARBA" id="ARBA00022827"/>
    </source>
</evidence>
<dbReference type="EMBL" id="KB467887">
    <property type="protein sequence ID" value="PCH36626.1"/>
    <property type="molecule type" value="Genomic_DNA"/>
</dbReference>
<dbReference type="SUPFAM" id="SSF51905">
    <property type="entry name" value="FAD/NAD(P)-binding domain"/>
    <property type="match status" value="1"/>
</dbReference>
<keyword evidence="4" id="KW-0560">Oxidoreductase</keyword>
<evidence type="ECO:0000313" key="6">
    <source>
        <dbReference type="EMBL" id="PCH36626.1"/>
    </source>
</evidence>
<sequence length="566" mass="61395">MSTPVAPVLIVGAGPAGLVLALTLQKNRIPVRIIDKDPQYHTGQRGAGIQPRTLDLYNLLGVLPDILAKGTPMAAIRIYKLPGGTEPIKTVYINPHEEPTAAIPHPNTWLLGQTSAEAILRSHLAQYNCYVELGTELRGLEQHPDHVLAHVVKKNGAVEEQESVACRWLIGTDGARGIVRKLLEFELVGETRVERAIVGEIGLKGLEKGYMHTWGDHSSLRILLRATENEGEFCFGIVGNLDHAKVVADREELIRVIRQGTDRDDFEFGELRWITDFQANVRMVEKLSEGRVFLAGVPRADRQGELNVLKRLILMCLLQGMNSSVQDAFNLGWKLALAEKSLASPSLLSTYGEERLPVIAEMLKETTKLLEQRVAAQRDGSGSEAAWNAGDLMKQLTINYRWSSIVRDERVPAGEKSAVDPYGLLTAKGDPIRAGDRAPDAPGLVDASTAGGDATSLSRVFGPSSHTVLVFSADIALIDAAVKAIEAYSRDIIHVVVIRPQDATNVVIAVGTAYMDLIDREGHAYKNYSVAAGGFTAVIVRPDGVVGGIVSGGKGLKGYFDTIFSI</sequence>
<dbReference type="Gene3D" id="3.30.70.2450">
    <property type="match status" value="1"/>
</dbReference>
<dbReference type="Gene3D" id="3.50.50.60">
    <property type="entry name" value="FAD/NAD(P)-binding domain"/>
    <property type="match status" value="2"/>
</dbReference>
<dbReference type="GO" id="GO:0016709">
    <property type="term" value="F:oxidoreductase activity, acting on paired donors, with incorporation or reduction of molecular oxygen, NAD(P)H as one donor, and incorporation of one atom of oxygen"/>
    <property type="evidence" value="ECO:0007669"/>
    <property type="project" value="UniProtKB-ARBA"/>
</dbReference>
<name>A0A2H3J385_WOLCO</name>